<dbReference type="SMART" id="SM00398">
    <property type="entry name" value="HMG"/>
    <property type="match status" value="1"/>
</dbReference>
<proteinExistence type="predicted"/>
<dbReference type="PANTHER" id="PTHR10270">
    <property type="entry name" value="SOX TRANSCRIPTION FACTOR"/>
    <property type="match status" value="1"/>
</dbReference>
<protein>
    <submittedName>
        <fullName evidence="6">4733_t:CDS:1</fullName>
    </submittedName>
</protein>
<keyword evidence="2" id="KW-0804">Transcription</keyword>
<evidence type="ECO:0000259" key="5">
    <source>
        <dbReference type="PROSITE" id="PS50118"/>
    </source>
</evidence>
<dbReference type="GO" id="GO:0005634">
    <property type="term" value="C:nucleus"/>
    <property type="evidence" value="ECO:0007669"/>
    <property type="project" value="UniProtKB-UniRule"/>
</dbReference>
<gene>
    <name evidence="6" type="ORF">FMOSSE_LOCUS2655</name>
</gene>
<dbReference type="InterPro" id="IPR036910">
    <property type="entry name" value="HMG_box_dom_sf"/>
</dbReference>
<dbReference type="GO" id="GO:0030154">
    <property type="term" value="P:cell differentiation"/>
    <property type="evidence" value="ECO:0007669"/>
    <property type="project" value="TreeGrafter"/>
</dbReference>
<keyword evidence="1 3" id="KW-0238">DNA-binding</keyword>
<evidence type="ECO:0000256" key="1">
    <source>
        <dbReference type="ARBA" id="ARBA00023125"/>
    </source>
</evidence>
<dbReference type="PROSITE" id="PS50118">
    <property type="entry name" value="HMG_BOX_2"/>
    <property type="match status" value="1"/>
</dbReference>
<dbReference type="InterPro" id="IPR050140">
    <property type="entry name" value="SRY-related_HMG-box_TF-like"/>
</dbReference>
<dbReference type="SUPFAM" id="SSF47095">
    <property type="entry name" value="HMG-box"/>
    <property type="match status" value="1"/>
</dbReference>
<evidence type="ECO:0000256" key="2">
    <source>
        <dbReference type="ARBA" id="ARBA00023163"/>
    </source>
</evidence>
<dbReference type="Pfam" id="PF00505">
    <property type="entry name" value="HMG_box"/>
    <property type="match status" value="1"/>
</dbReference>
<evidence type="ECO:0000256" key="4">
    <source>
        <dbReference type="SAM" id="MobiDB-lite"/>
    </source>
</evidence>
<dbReference type="InterPro" id="IPR009071">
    <property type="entry name" value="HMG_box_dom"/>
</dbReference>
<dbReference type="GO" id="GO:0001228">
    <property type="term" value="F:DNA-binding transcription activator activity, RNA polymerase II-specific"/>
    <property type="evidence" value="ECO:0007669"/>
    <property type="project" value="TreeGrafter"/>
</dbReference>
<dbReference type="Gene3D" id="1.10.30.10">
    <property type="entry name" value="High mobility group box domain"/>
    <property type="match status" value="1"/>
</dbReference>
<dbReference type="AlphaFoldDB" id="A0A9N8W6L9"/>
<dbReference type="CDD" id="cd01389">
    <property type="entry name" value="HMG-box_ROX1-like"/>
    <property type="match status" value="1"/>
</dbReference>
<organism evidence="6 7">
    <name type="scientific">Funneliformis mosseae</name>
    <name type="common">Endomycorrhizal fungus</name>
    <name type="synonym">Glomus mosseae</name>
    <dbReference type="NCBI Taxonomy" id="27381"/>
    <lineage>
        <taxon>Eukaryota</taxon>
        <taxon>Fungi</taxon>
        <taxon>Fungi incertae sedis</taxon>
        <taxon>Mucoromycota</taxon>
        <taxon>Glomeromycotina</taxon>
        <taxon>Glomeromycetes</taxon>
        <taxon>Glomerales</taxon>
        <taxon>Glomeraceae</taxon>
        <taxon>Funneliformis</taxon>
    </lineage>
</organism>
<dbReference type="Proteomes" id="UP000789375">
    <property type="component" value="Unassembled WGS sequence"/>
</dbReference>
<feature type="region of interest" description="Disordered" evidence="4">
    <location>
        <begin position="144"/>
        <end position="182"/>
    </location>
</feature>
<evidence type="ECO:0000256" key="3">
    <source>
        <dbReference type="PROSITE-ProRule" id="PRU00267"/>
    </source>
</evidence>
<sequence>MWLGTEFSRNLGVNDPTPYPTAFINTIDTSLPLSNLTSSNQILIPLLPGVPYVLTLPLEELLVPKLSTRGKIPRPQNAWMLFRKDFTAGIKLLTKHDNKKLTVHEISFLASKSWNQQPSEVKQFFEILRMAAKETHNLHYPNYRYRPERKLKKNTPVDKKKVKRDPTQEENFSDPAPKKKNSFLRPTMETFTTII</sequence>
<feature type="domain" description="HMG box" evidence="5">
    <location>
        <begin position="72"/>
        <end position="144"/>
    </location>
</feature>
<feature type="DNA-binding region" description="HMG box" evidence="3">
    <location>
        <begin position="72"/>
        <end position="144"/>
    </location>
</feature>
<keyword evidence="3" id="KW-0539">Nucleus</keyword>
<dbReference type="GO" id="GO:0000978">
    <property type="term" value="F:RNA polymerase II cis-regulatory region sequence-specific DNA binding"/>
    <property type="evidence" value="ECO:0007669"/>
    <property type="project" value="TreeGrafter"/>
</dbReference>
<comment type="caution">
    <text evidence="6">The sequence shown here is derived from an EMBL/GenBank/DDBJ whole genome shotgun (WGS) entry which is preliminary data.</text>
</comment>
<feature type="compositionally biased region" description="Basic and acidic residues" evidence="4">
    <location>
        <begin position="155"/>
        <end position="167"/>
    </location>
</feature>
<keyword evidence="7" id="KW-1185">Reference proteome</keyword>
<accession>A0A9N8W6L9</accession>
<dbReference type="EMBL" id="CAJVPP010000357">
    <property type="protein sequence ID" value="CAG8473914.1"/>
    <property type="molecule type" value="Genomic_DNA"/>
</dbReference>
<reference evidence="6" key="1">
    <citation type="submission" date="2021-06" db="EMBL/GenBank/DDBJ databases">
        <authorList>
            <person name="Kallberg Y."/>
            <person name="Tangrot J."/>
            <person name="Rosling A."/>
        </authorList>
    </citation>
    <scope>NUCLEOTIDE SEQUENCE</scope>
    <source>
        <strain evidence="6">87-6 pot B 2015</strain>
    </source>
</reference>
<evidence type="ECO:0000313" key="7">
    <source>
        <dbReference type="Proteomes" id="UP000789375"/>
    </source>
</evidence>
<dbReference type="PANTHER" id="PTHR10270:SF161">
    <property type="entry name" value="SEX-DETERMINING REGION Y PROTEIN"/>
    <property type="match status" value="1"/>
</dbReference>
<name>A0A9N8W6L9_FUNMO</name>
<evidence type="ECO:0000313" key="6">
    <source>
        <dbReference type="EMBL" id="CAG8473914.1"/>
    </source>
</evidence>